<evidence type="ECO:0000256" key="2">
    <source>
        <dbReference type="ARBA" id="ARBA00006671"/>
    </source>
</evidence>
<gene>
    <name evidence="6" type="ORF">PS943_05835</name>
</gene>
<evidence type="ECO:0000259" key="5">
    <source>
        <dbReference type="Pfam" id="PF00419"/>
    </source>
</evidence>
<evidence type="ECO:0000313" key="6">
    <source>
        <dbReference type="EMBL" id="VVQ38392.1"/>
    </source>
</evidence>
<comment type="similarity">
    <text evidence="2">Belongs to the fimbrial protein family.</text>
</comment>
<dbReference type="PANTHER" id="PTHR33420">
    <property type="entry name" value="FIMBRIAL SUBUNIT ELFA-RELATED"/>
    <property type="match status" value="1"/>
</dbReference>
<organism evidence="6 7">
    <name type="scientific">Pseudomonas fluorescens</name>
    <dbReference type="NCBI Taxonomy" id="294"/>
    <lineage>
        <taxon>Bacteria</taxon>
        <taxon>Pseudomonadati</taxon>
        <taxon>Pseudomonadota</taxon>
        <taxon>Gammaproteobacteria</taxon>
        <taxon>Pseudomonadales</taxon>
        <taxon>Pseudomonadaceae</taxon>
        <taxon>Pseudomonas</taxon>
    </lineage>
</organism>
<dbReference type="Gene3D" id="2.60.40.1090">
    <property type="entry name" value="Fimbrial-type adhesion domain"/>
    <property type="match status" value="1"/>
</dbReference>
<accession>A0A5E7WTG3</accession>
<protein>
    <recommendedName>
        <fullName evidence="5">Fimbrial-type adhesion domain-containing protein</fullName>
    </recommendedName>
</protein>
<dbReference type="Pfam" id="PF00419">
    <property type="entry name" value="Fimbrial"/>
    <property type="match status" value="1"/>
</dbReference>
<sequence length="129" mass="13913">MGKVAISNIKPGAALEQRYTFEVRCRGMQPTTPAPMKIYFEGNSNANGMLNLTGAGQTGVAQGVAIELKNDKGTKLPFNKPGAINLDWQRSEVDAEVYRFSGTARYAASSGEIKAGRADATMTYVLDYN</sequence>
<dbReference type="AlphaFoldDB" id="A0A5E7WTG3"/>
<evidence type="ECO:0000256" key="3">
    <source>
        <dbReference type="ARBA" id="ARBA00022729"/>
    </source>
</evidence>
<dbReference type="PANTHER" id="PTHR33420:SF3">
    <property type="entry name" value="FIMBRIAL SUBUNIT ELFA"/>
    <property type="match status" value="1"/>
</dbReference>
<dbReference type="InterPro" id="IPR008966">
    <property type="entry name" value="Adhesion_dom_sf"/>
</dbReference>
<comment type="subcellular location">
    <subcellularLocation>
        <location evidence="1">Fimbrium</location>
    </subcellularLocation>
</comment>
<keyword evidence="4" id="KW-0281">Fimbrium</keyword>
<dbReference type="InterPro" id="IPR036937">
    <property type="entry name" value="Adhesion_dom_fimbrial_sf"/>
</dbReference>
<feature type="domain" description="Fimbrial-type adhesion" evidence="5">
    <location>
        <begin position="7"/>
        <end position="128"/>
    </location>
</feature>
<name>A0A5E7WTG3_PSEFL</name>
<proteinExistence type="inferred from homology"/>
<dbReference type="GO" id="GO:0043709">
    <property type="term" value="P:cell adhesion involved in single-species biofilm formation"/>
    <property type="evidence" value="ECO:0007669"/>
    <property type="project" value="TreeGrafter"/>
</dbReference>
<evidence type="ECO:0000256" key="1">
    <source>
        <dbReference type="ARBA" id="ARBA00004561"/>
    </source>
</evidence>
<dbReference type="SUPFAM" id="SSF49401">
    <property type="entry name" value="Bacterial adhesins"/>
    <property type="match status" value="1"/>
</dbReference>
<reference evidence="6 7" key="1">
    <citation type="submission" date="2019-09" db="EMBL/GenBank/DDBJ databases">
        <authorList>
            <person name="Chandra G."/>
            <person name="Truman W A."/>
        </authorList>
    </citation>
    <scope>NUCLEOTIDE SEQUENCE [LARGE SCALE GENOMIC DNA]</scope>
    <source>
        <strain evidence="6">PS943</strain>
    </source>
</reference>
<dbReference type="EMBL" id="CABVJH010000018">
    <property type="protein sequence ID" value="VVQ38392.1"/>
    <property type="molecule type" value="Genomic_DNA"/>
</dbReference>
<evidence type="ECO:0000256" key="4">
    <source>
        <dbReference type="ARBA" id="ARBA00023263"/>
    </source>
</evidence>
<keyword evidence="3" id="KW-0732">Signal</keyword>
<dbReference type="InterPro" id="IPR050263">
    <property type="entry name" value="Bact_Fimbrial_Adh_Pro"/>
</dbReference>
<dbReference type="Proteomes" id="UP000325645">
    <property type="component" value="Unassembled WGS sequence"/>
</dbReference>
<dbReference type="GO" id="GO:0009289">
    <property type="term" value="C:pilus"/>
    <property type="evidence" value="ECO:0007669"/>
    <property type="project" value="UniProtKB-SubCell"/>
</dbReference>
<dbReference type="InterPro" id="IPR000259">
    <property type="entry name" value="Adhesion_dom_fimbrial"/>
</dbReference>
<evidence type="ECO:0000313" key="7">
    <source>
        <dbReference type="Proteomes" id="UP000325645"/>
    </source>
</evidence>